<feature type="domain" description="HTH marR-type" evidence="1">
    <location>
        <begin position="27"/>
        <end position="128"/>
    </location>
</feature>
<dbReference type="Proteomes" id="UP000199111">
    <property type="component" value="Unassembled WGS sequence"/>
</dbReference>
<dbReference type="SMART" id="SM00347">
    <property type="entry name" value="HTH_MARR"/>
    <property type="match status" value="1"/>
</dbReference>
<evidence type="ECO:0000313" key="2">
    <source>
        <dbReference type="EMBL" id="SFI21904.1"/>
    </source>
</evidence>
<dbReference type="RefSeq" id="WP_093885415.1">
    <property type="nucleotide sequence ID" value="NZ_FOQY01000002.1"/>
</dbReference>
<evidence type="ECO:0000313" key="3">
    <source>
        <dbReference type="Proteomes" id="UP000199111"/>
    </source>
</evidence>
<proteinExistence type="predicted"/>
<dbReference type="GeneID" id="96296389"/>
<dbReference type="Gene3D" id="1.10.10.10">
    <property type="entry name" value="Winged helix-like DNA-binding domain superfamily/Winged helix DNA-binding domain"/>
    <property type="match status" value="1"/>
</dbReference>
<keyword evidence="3" id="KW-1185">Reference proteome</keyword>
<reference evidence="3" key="1">
    <citation type="submission" date="2016-10" db="EMBL/GenBank/DDBJ databases">
        <authorList>
            <person name="Varghese N."/>
            <person name="Submissions S."/>
        </authorList>
    </citation>
    <scope>NUCLEOTIDE SEQUENCE [LARGE SCALE GENOMIC DNA]</scope>
    <source>
        <strain evidence="3">CGMCC 4.2126</strain>
    </source>
</reference>
<name>A0A1I3GER4_9ACTN</name>
<sequence length="175" mass="18907">MDGSLREMALGTQLRHLLELMDGDVAKACADLGLRDYRPRFSPIVRALVELGPCPIRDLARAVAVTHSAASQTVAQMSRQGLVALEPGDDARQHIVRLTAKAEALLPAIQAEWAATTAAAAALDTELPFPLSELLVALSDALRRRPFRQRIADAALTLGDESFVPFREALADRSD</sequence>
<dbReference type="InterPro" id="IPR036388">
    <property type="entry name" value="WH-like_DNA-bd_sf"/>
</dbReference>
<dbReference type="GO" id="GO:0003700">
    <property type="term" value="F:DNA-binding transcription factor activity"/>
    <property type="evidence" value="ECO:0007669"/>
    <property type="project" value="InterPro"/>
</dbReference>
<dbReference type="EMBL" id="FOQY01000002">
    <property type="protein sequence ID" value="SFI21904.1"/>
    <property type="molecule type" value="Genomic_DNA"/>
</dbReference>
<organism evidence="2 3">
    <name type="scientific">Streptosporangium canum</name>
    <dbReference type="NCBI Taxonomy" id="324952"/>
    <lineage>
        <taxon>Bacteria</taxon>
        <taxon>Bacillati</taxon>
        <taxon>Actinomycetota</taxon>
        <taxon>Actinomycetes</taxon>
        <taxon>Streptosporangiales</taxon>
        <taxon>Streptosporangiaceae</taxon>
        <taxon>Streptosporangium</taxon>
    </lineage>
</organism>
<dbReference type="Pfam" id="PF12802">
    <property type="entry name" value="MarR_2"/>
    <property type="match status" value="1"/>
</dbReference>
<evidence type="ECO:0000259" key="1">
    <source>
        <dbReference type="SMART" id="SM00347"/>
    </source>
</evidence>
<dbReference type="SUPFAM" id="SSF46785">
    <property type="entry name" value="Winged helix' DNA-binding domain"/>
    <property type="match status" value="1"/>
</dbReference>
<protein>
    <submittedName>
        <fullName evidence="2">MarR family protein</fullName>
    </submittedName>
</protein>
<dbReference type="InterPro" id="IPR036390">
    <property type="entry name" value="WH_DNA-bd_sf"/>
</dbReference>
<dbReference type="InterPro" id="IPR000835">
    <property type="entry name" value="HTH_MarR-typ"/>
</dbReference>
<dbReference type="AlphaFoldDB" id="A0A1I3GER4"/>
<accession>A0A1I3GER4</accession>
<gene>
    <name evidence="2" type="ORF">SAMN05216275_10240</name>
</gene>